<dbReference type="InterPro" id="IPR050550">
    <property type="entry name" value="SEC23_SEC24_subfamily"/>
</dbReference>
<feature type="region of interest" description="Disordered" evidence="1">
    <location>
        <begin position="1"/>
        <end position="58"/>
    </location>
</feature>
<feature type="compositionally biased region" description="Basic and acidic residues" evidence="1">
    <location>
        <begin position="634"/>
        <end position="646"/>
    </location>
</feature>
<reference evidence="3 4" key="1">
    <citation type="journal article" date="2013" name="Genome Biol.">
        <title>Genome of Acanthamoeba castellanii highlights extensive lateral gene transfer and early evolution of tyrosine kinase signaling.</title>
        <authorList>
            <person name="Clarke M."/>
            <person name="Lohan A.J."/>
            <person name="Liu B."/>
            <person name="Lagkouvardos I."/>
            <person name="Roy S."/>
            <person name="Zafar N."/>
            <person name="Bertelli C."/>
            <person name="Schilde C."/>
            <person name="Kianianmomeni A."/>
            <person name="Burglin T.R."/>
            <person name="Frech C."/>
            <person name="Turcotte B."/>
            <person name="Kopec K.O."/>
            <person name="Synnott J.M."/>
            <person name="Choo C."/>
            <person name="Paponov I."/>
            <person name="Finkler A."/>
            <person name="Soon Heng Tan C."/>
            <person name="Hutchins A.P."/>
            <person name="Weinmeier T."/>
            <person name="Rattei T."/>
            <person name="Chu J.S."/>
            <person name="Gimenez G."/>
            <person name="Irimia M."/>
            <person name="Rigden D.J."/>
            <person name="Fitzpatrick D.A."/>
            <person name="Lorenzo-Morales J."/>
            <person name="Bateman A."/>
            <person name="Chiu C.H."/>
            <person name="Tang P."/>
            <person name="Hegemann P."/>
            <person name="Fromm H."/>
            <person name="Raoult D."/>
            <person name="Greub G."/>
            <person name="Miranda-Saavedra D."/>
            <person name="Chen N."/>
            <person name="Nash P."/>
            <person name="Ginger M.L."/>
            <person name="Horn M."/>
            <person name="Schaap P."/>
            <person name="Caler L."/>
            <person name="Loftus B."/>
        </authorList>
    </citation>
    <scope>NUCLEOTIDE SEQUENCE [LARGE SCALE GENOMIC DNA]</scope>
    <source>
        <strain evidence="3 4">Neff</strain>
    </source>
</reference>
<dbReference type="GO" id="GO:0006886">
    <property type="term" value="P:intracellular protein transport"/>
    <property type="evidence" value="ECO:0007669"/>
    <property type="project" value="InterPro"/>
</dbReference>
<proteinExistence type="predicted"/>
<dbReference type="GO" id="GO:0000149">
    <property type="term" value="F:SNARE binding"/>
    <property type="evidence" value="ECO:0007669"/>
    <property type="project" value="TreeGrafter"/>
</dbReference>
<gene>
    <name evidence="3" type="ORF">ACA1_347020</name>
</gene>
<dbReference type="PANTHER" id="PTHR13803">
    <property type="entry name" value="SEC24-RELATED PROTEIN"/>
    <property type="match status" value="1"/>
</dbReference>
<sequence length="661" mass="73016">MEAGSEWVDMNADSEEEVEWDEQEDLLERSEVNGDLFADTTTSSSAAPPPPPPQQQRSLFSKMRKRKVRKANTNVISVKLGTLTQDVPVATGDPVFCAKCQAALSAIDVAKMASEGKDKEKSTPVWHCLFCGTNNELNLDEEEMPGEESVDYILEPPNEAVSRGSSSSEKQLIFCIDISGSMCVTTEIEGKHELKGAEARKRLESLNTERADQWAPREKRNVTYVSRLQSVQAAVDAQLAQMEQEQPSRRVGLVTFNGEVTVVGDGYQPPVTITGDKLDDYDQLLQLGKSQSPGAPISKAKKALSSKLFALEETGPTALGPALLVCVGMASQNPGSEIVVCTDGLSNVGLGQLDDINTEEKKRASERFYEQIGDFAVLHGVTISIIGIKGQDCRMEQLGALSEKTNGGVNIVDPLRITQEFSSILSQPIIATNVGVKLILHKGLFVRAEDGEDEKEQSTTKDSFITRDVERLTFEFGVRPIEEAKALGIDLELSALPFQLQIRYTKLDGMKCIRIISREQKATRDREQAELAANVDVLGLNAVQKSAKIAQKGEYTAARLENFTHTKLMRKVAMGSEDKKQKFAAWGSKQRVLESELKSVKVRELDEGLALSDDDEDDDVFEEDQAEKRKAKKVVKEQARKERRGDETAKVLWAFRSKRNK</sequence>
<dbReference type="OMA" id="FASQCGV"/>
<dbReference type="GO" id="GO:0030127">
    <property type="term" value="C:COPII vesicle coat"/>
    <property type="evidence" value="ECO:0007669"/>
    <property type="project" value="InterPro"/>
</dbReference>
<feature type="compositionally biased region" description="Acidic residues" evidence="1">
    <location>
        <begin position="12"/>
        <end position="25"/>
    </location>
</feature>
<dbReference type="AlphaFoldDB" id="L8GVX0"/>
<dbReference type="Proteomes" id="UP000011083">
    <property type="component" value="Unassembled WGS sequence"/>
</dbReference>
<evidence type="ECO:0000259" key="2">
    <source>
        <dbReference type="PROSITE" id="PS50234"/>
    </source>
</evidence>
<dbReference type="GO" id="GO:0070971">
    <property type="term" value="C:endoplasmic reticulum exit site"/>
    <property type="evidence" value="ECO:0007669"/>
    <property type="project" value="TreeGrafter"/>
</dbReference>
<dbReference type="SUPFAM" id="SSF82919">
    <property type="entry name" value="Zn-finger domain of Sec23/24"/>
    <property type="match status" value="1"/>
</dbReference>
<dbReference type="InterPro" id="IPR036174">
    <property type="entry name" value="Znf_Sec23_Sec24_sf"/>
</dbReference>
<dbReference type="KEGG" id="acan:ACA1_347020"/>
<dbReference type="GO" id="GO:0090110">
    <property type="term" value="P:COPII-coated vesicle cargo loading"/>
    <property type="evidence" value="ECO:0007669"/>
    <property type="project" value="TreeGrafter"/>
</dbReference>
<dbReference type="PANTHER" id="PTHR13803:SF36">
    <property type="entry name" value="TYPE A VON WILLEBRAND FACTOR DOMAIN-CONTAINING PROTEIN"/>
    <property type="match status" value="1"/>
</dbReference>
<dbReference type="OrthoDB" id="1724672at2759"/>
<dbReference type="GeneID" id="14916904"/>
<dbReference type="PROSITE" id="PS50234">
    <property type="entry name" value="VWFA"/>
    <property type="match status" value="1"/>
</dbReference>
<evidence type="ECO:0000313" key="3">
    <source>
        <dbReference type="EMBL" id="ELR16226.1"/>
    </source>
</evidence>
<keyword evidence="4" id="KW-1185">Reference proteome</keyword>
<evidence type="ECO:0000256" key="1">
    <source>
        <dbReference type="SAM" id="MobiDB-lite"/>
    </source>
</evidence>
<dbReference type="VEuPathDB" id="AmoebaDB:ACA1_347020"/>
<feature type="region of interest" description="Disordered" evidence="1">
    <location>
        <begin position="612"/>
        <end position="646"/>
    </location>
</feature>
<dbReference type="SMART" id="SM00327">
    <property type="entry name" value="VWA"/>
    <property type="match status" value="1"/>
</dbReference>
<dbReference type="InterPro" id="IPR002035">
    <property type="entry name" value="VWF_A"/>
</dbReference>
<dbReference type="SUPFAM" id="SSF53300">
    <property type="entry name" value="vWA-like"/>
    <property type="match status" value="1"/>
</dbReference>
<evidence type="ECO:0000313" key="4">
    <source>
        <dbReference type="Proteomes" id="UP000011083"/>
    </source>
</evidence>
<protein>
    <submittedName>
        <fullName evidence="3">Sec23/Sec24 trunk domain containing protein</fullName>
    </submittedName>
</protein>
<feature type="domain" description="VWFA" evidence="2">
    <location>
        <begin position="171"/>
        <end position="434"/>
    </location>
</feature>
<dbReference type="Gene3D" id="3.40.50.410">
    <property type="entry name" value="von Willebrand factor, type A domain"/>
    <property type="match status" value="1"/>
</dbReference>
<name>L8GVX0_ACACF</name>
<feature type="compositionally biased region" description="Acidic residues" evidence="1">
    <location>
        <begin position="612"/>
        <end position="625"/>
    </location>
</feature>
<dbReference type="EMBL" id="KB008004">
    <property type="protein sequence ID" value="ELR16226.1"/>
    <property type="molecule type" value="Genomic_DNA"/>
</dbReference>
<dbReference type="GO" id="GO:0008270">
    <property type="term" value="F:zinc ion binding"/>
    <property type="evidence" value="ECO:0007669"/>
    <property type="project" value="InterPro"/>
</dbReference>
<dbReference type="STRING" id="1257118.L8GVX0"/>
<dbReference type="InterPro" id="IPR036465">
    <property type="entry name" value="vWFA_dom_sf"/>
</dbReference>
<organism evidence="3 4">
    <name type="scientific">Acanthamoeba castellanii (strain ATCC 30010 / Neff)</name>
    <dbReference type="NCBI Taxonomy" id="1257118"/>
    <lineage>
        <taxon>Eukaryota</taxon>
        <taxon>Amoebozoa</taxon>
        <taxon>Discosea</taxon>
        <taxon>Longamoebia</taxon>
        <taxon>Centramoebida</taxon>
        <taxon>Acanthamoebidae</taxon>
        <taxon>Acanthamoeba</taxon>
    </lineage>
</organism>
<accession>L8GVX0</accession>
<dbReference type="RefSeq" id="XP_004338239.1">
    <property type="nucleotide sequence ID" value="XM_004338191.1"/>
</dbReference>